<accession>A0A934TQY9</accession>
<dbReference type="CDD" id="cd13831">
    <property type="entry name" value="HU"/>
    <property type="match status" value="1"/>
</dbReference>
<proteinExistence type="inferred from homology"/>
<evidence type="ECO:0000313" key="5">
    <source>
        <dbReference type="EMBL" id="MBK6005952.1"/>
    </source>
</evidence>
<dbReference type="PANTHER" id="PTHR33175">
    <property type="entry name" value="DNA-BINDING PROTEIN HU"/>
    <property type="match status" value="1"/>
</dbReference>
<dbReference type="PROSITE" id="PS00045">
    <property type="entry name" value="HISTONE_LIKE"/>
    <property type="match status" value="1"/>
</dbReference>
<reference evidence="5" key="2">
    <citation type="submission" date="2021-01" db="EMBL/GenBank/DDBJ databases">
        <authorList>
            <person name="Kang M."/>
        </authorList>
    </citation>
    <scope>NUCLEOTIDE SEQUENCE</scope>
    <source>
        <strain evidence="5">KACC 17527</strain>
    </source>
</reference>
<keyword evidence="2" id="KW-0226">DNA condensation</keyword>
<evidence type="ECO:0000256" key="4">
    <source>
        <dbReference type="RuleBase" id="RU003939"/>
    </source>
</evidence>
<dbReference type="Pfam" id="PF00216">
    <property type="entry name" value="Bac_DNA_binding"/>
    <property type="match status" value="1"/>
</dbReference>
<dbReference type="GO" id="GO:0030527">
    <property type="term" value="F:structural constituent of chromatin"/>
    <property type="evidence" value="ECO:0007669"/>
    <property type="project" value="InterPro"/>
</dbReference>
<organism evidence="5 6">
    <name type="scientific">Ramlibacter ginsenosidimutans</name>
    <dbReference type="NCBI Taxonomy" id="502333"/>
    <lineage>
        <taxon>Bacteria</taxon>
        <taxon>Pseudomonadati</taxon>
        <taxon>Pseudomonadota</taxon>
        <taxon>Betaproteobacteria</taxon>
        <taxon>Burkholderiales</taxon>
        <taxon>Comamonadaceae</taxon>
        <taxon>Ramlibacter</taxon>
    </lineage>
</organism>
<dbReference type="PANTHER" id="PTHR33175:SF3">
    <property type="entry name" value="DNA-BINDING PROTEIN HU-BETA"/>
    <property type="match status" value="1"/>
</dbReference>
<keyword evidence="3 5" id="KW-0238">DNA-binding</keyword>
<comment type="similarity">
    <text evidence="1 4">Belongs to the bacterial histone-like protein family.</text>
</comment>
<reference evidence="5" key="1">
    <citation type="journal article" date="2012" name="J. Microbiol. Biotechnol.">
        <title>Ramlibacter ginsenosidimutans sp. nov., with ginsenoside-converting activity.</title>
        <authorList>
            <person name="Wang L."/>
            <person name="An D.S."/>
            <person name="Kim S.G."/>
            <person name="Jin F.X."/>
            <person name="Kim S.C."/>
            <person name="Lee S.T."/>
            <person name="Im W.T."/>
        </authorList>
    </citation>
    <scope>NUCLEOTIDE SEQUENCE</scope>
    <source>
        <strain evidence="5">KACC 17527</strain>
    </source>
</reference>
<protein>
    <submittedName>
        <fullName evidence="5">HU family DNA-binding protein</fullName>
    </submittedName>
</protein>
<dbReference type="InterPro" id="IPR010992">
    <property type="entry name" value="IHF-like_DNA-bd_dom_sf"/>
</dbReference>
<dbReference type="GO" id="GO:0005829">
    <property type="term" value="C:cytosol"/>
    <property type="evidence" value="ECO:0007669"/>
    <property type="project" value="TreeGrafter"/>
</dbReference>
<evidence type="ECO:0000256" key="3">
    <source>
        <dbReference type="ARBA" id="ARBA00023125"/>
    </source>
</evidence>
<dbReference type="AlphaFoldDB" id="A0A934TQY9"/>
<dbReference type="SUPFAM" id="SSF47729">
    <property type="entry name" value="IHF-like DNA-binding proteins"/>
    <property type="match status" value="1"/>
</dbReference>
<comment type="caution">
    <text evidence="5">The sequence shown here is derived from an EMBL/GenBank/DDBJ whole genome shotgun (WGS) entry which is preliminary data.</text>
</comment>
<dbReference type="Gene3D" id="4.10.520.10">
    <property type="entry name" value="IHF-like DNA-binding proteins"/>
    <property type="match status" value="1"/>
</dbReference>
<name>A0A934TQY9_9BURK</name>
<evidence type="ECO:0000256" key="1">
    <source>
        <dbReference type="ARBA" id="ARBA00010529"/>
    </source>
</evidence>
<keyword evidence="6" id="KW-1185">Reference proteome</keyword>
<dbReference type="EMBL" id="JAEPWM010000002">
    <property type="protein sequence ID" value="MBK6005952.1"/>
    <property type="molecule type" value="Genomic_DNA"/>
</dbReference>
<dbReference type="GO" id="GO:0003677">
    <property type="term" value="F:DNA binding"/>
    <property type="evidence" value="ECO:0007669"/>
    <property type="project" value="UniProtKB-KW"/>
</dbReference>
<dbReference type="Proteomes" id="UP000630528">
    <property type="component" value="Unassembled WGS sequence"/>
</dbReference>
<evidence type="ECO:0000256" key="2">
    <source>
        <dbReference type="ARBA" id="ARBA00023067"/>
    </source>
</evidence>
<dbReference type="InterPro" id="IPR020816">
    <property type="entry name" value="Histone-like_DNA-bd_CS"/>
</dbReference>
<dbReference type="GO" id="GO:0030261">
    <property type="term" value="P:chromosome condensation"/>
    <property type="evidence" value="ECO:0007669"/>
    <property type="project" value="UniProtKB-KW"/>
</dbReference>
<evidence type="ECO:0000313" key="6">
    <source>
        <dbReference type="Proteomes" id="UP000630528"/>
    </source>
</evidence>
<sequence length="92" mass="9594">MNKTELVQSLANATEQSQAAASRSLDAFIRIVSEELAKGGEVVIPGFGSFKRAERAERSGRNPQTGEAMTIAASNSVKFAPGAALKAAVNSK</sequence>
<dbReference type="InterPro" id="IPR000119">
    <property type="entry name" value="Hist_DNA-bd"/>
</dbReference>
<dbReference type="SMART" id="SM00411">
    <property type="entry name" value="BHL"/>
    <property type="match status" value="1"/>
</dbReference>
<gene>
    <name evidence="5" type="ORF">JJB11_07580</name>
</gene>
<dbReference type="PRINTS" id="PR01727">
    <property type="entry name" value="DNABINDINGHU"/>
</dbReference>